<keyword evidence="3" id="KW-1185">Reference proteome</keyword>
<evidence type="ECO:0000313" key="3">
    <source>
        <dbReference type="Proteomes" id="UP000219331"/>
    </source>
</evidence>
<reference evidence="2 3" key="1">
    <citation type="submission" date="2017-08" db="EMBL/GenBank/DDBJ databases">
        <authorList>
            <person name="de Groot N.N."/>
        </authorList>
    </citation>
    <scope>NUCLEOTIDE SEQUENCE [LARGE SCALE GENOMIC DNA]</scope>
    <source>
        <strain evidence="2 3">USBA 352</strain>
    </source>
</reference>
<dbReference type="Gene3D" id="3.40.30.10">
    <property type="entry name" value="Glutaredoxin"/>
    <property type="match status" value="1"/>
</dbReference>
<dbReference type="InterPro" id="IPR012336">
    <property type="entry name" value="Thioredoxin-like_fold"/>
</dbReference>
<dbReference type="CDD" id="cd02951">
    <property type="entry name" value="SoxW"/>
    <property type="match status" value="1"/>
</dbReference>
<dbReference type="InterPro" id="IPR006311">
    <property type="entry name" value="TAT_signal"/>
</dbReference>
<accession>A0A285T9X9</accession>
<evidence type="ECO:0000259" key="1">
    <source>
        <dbReference type="Pfam" id="PF13098"/>
    </source>
</evidence>
<dbReference type="PROSITE" id="PS51318">
    <property type="entry name" value="TAT"/>
    <property type="match status" value="1"/>
</dbReference>
<dbReference type="Proteomes" id="UP000219331">
    <property type="component" value="Unassembled WGS sequence"/>
</dbReference>
<gene>
    <name evidence="2" type="ORF">SAMN05421512_109235</name>
</gene>
<dbReference type="InterPro" id="IPR041737">
    <property type="entry name" value="SoxW"/>
</dbReference>
<feature type="domain" description="Thioredoxin-like fold" evidence="1">
    <location>
        <begin position="60"/>
        <end position="166"/>
    </location>
</feature>
<organism evidence="2 3">
    <name type="scientific">Stappia indica</name>
    <dbReference type="NCBI Taxonomy" id="538381"/>
    <lineage>
        <taxon>Bacteria</taxon>
        <taxon>Pseudomonadati</taxon>
        <taxon>Pseudomonadota</taxon>
        <taxon>Alphaproteobacteria</taxon>
        <taxon>Hyphomicrobiales</taxon>
        <taxon>Stappiaceae</taxon>
        <taxon>Stappia</taxon>
    </lineage>
</organism>
<dbReference type="AlphaFoldDB" id="A0A285T9X9"/>
<protein>
    <submittedName>
        <fullName evidence="2">Thioredoxin-related protein</fullName>
    </submittedName>
</protein>
<sequence length="210" mass="23818">MITRRDFSLAALAAGAAGASLPLVRPHSARAATLGDDGLYKQDWFVESFLDLGDDLAEAQAAGKHFVVMFEQGGCPFCRKTHEVNLAREDYLPWMKENFAILQLDLFGARETTDFDGEAMEERALGRRWLVNFTPTILFFPPDADAVAGKTGREAEIARIQGYLPPFYFYHFFEWVRSGAYQSEGFQRYSNDRVNQLRDKGVETEDWRLG</sequence>
<dbReference type="STRING" id="538381.GCA_001696535_02513"/>
<dbReference type="Pfam" id="PF13098">
    <property type="entry name" value="Thioredoxin_2"/>
    <property type="match status" value="1"/>
</dbReference>
<proteinExistence type="predicted"/>
<evidence type="ECO:0000313" key="2">
    <source>
        <dbReference type="EMBL" id="SOC18244.1"/>
    </source>
</evidence>
<dbReference type="SUPFAM" id="SSF52833">
    <property type="entry name" value="Thioredoxin-like"/>
    <property type="match status" value="1"/>
</dbReference>
<dbReference type="RefSeq" id="WP_097175758.1">
    <property type="nucleotide sequence ID" value="NZ_OBML01000009.1"/>
</dbReference>
<dbReference type="InterPro" id="IPR036249">
    <property type="entry name" value="Thioredoxin-like_sf"/>
</dbReference>
<name>A0A285T9X9_9HYPH</name>
<dbReference type="OrthoDB" id="9811036at2"/>
<dbReference type="EMBL" id="OBML01000009">
    <property type="protein sequence ID" value="SOC18244.1"/>
    <property type="molecule type" value="Genomic_DNA"/>
</dbReference>